<sequence>MTQIQLSDQPVPIDKIGCFFSPLDLGLDQGRGQSEGEGGQGGTAVGPLVGRGCLRSTEPPYWLGPFSTLTERYLVQIECALQYILLGAVCPWALVDGYLWHLELRELVTGCSVLAEKSDELYVRHDDARGDHLLGDEEYQVTGIIDWQWAYVTTKAQAFAPPQVFYESSAYMFDGDNSLTRDEKVLMEIHMREGREDLAGCVKHGRLYQRLGRIEQYDKAYAKSGFTEVFTPFRPSGFDLDPPAEDCQWRVCMMKRYKDDEGLHEIMKKHNWTIERAEEIARSEDKSVRKVEA</sequence>
<evidence type="ECO:0000313" key="2">
    <source>
        <dbReference type="Proteomes" id="UP000092666"/>
    </source>
</evidence>
<dbReference type="STRING" id="1296120.A0A1B9GLY1"/>
<reference evidence="1 2" key="1">
    <citation type="submission" date="2013-07" db="EMBL/GenBank/DDBJ databases">
        <title>The Genome Sequence of Cryptococcus heveanensis BCC8398.</title>
        <authorList>
            <consortium name="The Broad Institute Genome Sequencing Platform"/>
            <person name="Cuomo C."/>
            <person name="Litvintseva A."/>
            <person name="Chen Y."/>
            <person name="Heitman J."/>
            <person name="Sun S."/>
            <person name="Springer D."/>
            <person name="Dromer F."/>
            <person name="Young S.K."/>
            <person name="Zeng Q."/>
            <person name="Gargeya S."/>
            <person name="Fitzgerald M."/>
            <person name="Abouelleil A."/>
            <person name="Alvarado L."/>
            <person name="Berlin A.M."/>
            <person name="Chapman S.B."/>
            <person name="Dewar J."/>
            <person name="Goldberg J."/>
            <person name="Griggs A."/>
            <person name="Gujja S."/>
            <person name="Hansen M."/>
            <person name="Howarth C."/>
            <person name="Imamovic A."/>
            <person name="Larimer J."/>
            <person name="McCowan C."/>
            <person name="Murphy C."/>
            <person name="Pearson M."/>
            <person name="Priest M."/>
            <person name="Roberts A."/>
            <person name="Saif S."/>
            <person name="Shea T."/>
            <person name="Sykes S."/>
            <person name="Wortman J."/>
            <person name="Nusbaum C."/>
            <person name="Birren B."/>
        </authorList>
    </citation>
    <scope>NUCLEOTIDE SEQUENCE [LARGE SCALE GENOMIC DNA]</scope>
    <source>
        <strain evidence="1 2">BCC8398</strain>
    </source>
</reference>
<evidence type="ECO:0008006" key="3">
    <source>
        <dbReference type="Google" id="ProtNLM"/>
    </source>
</evidence>
<dbReference type="OrthoDB" id="2561803at2759"/>
<accession>A0A1B9GLY1</accession>
<reference evidence="2" key="2">
    <citation type="submission" date="2013-12" db="EMBL/GenBank/DDBJ databases">
        <title>Evolution of pathogenesis and genome organization in the Tremellales.</title>
        <authorList>
            <person name="Cuomo C."/>
            <person name="Litvintseva A."/>
            <person name="Heitman J."/>
            <person name="Chen Y."/>
            <person name="Sun S."/>
            <person name="Springer D."/>
            <person name="Dromer F."/>
            <person name="Young S."/>
            <person name="Zeng Q."/>
            <person name="Chapman S."/>
            <person name="Gujja S."/>
            <person name="Saif S."/>
            <person name="Birren B."/>
        </authorList>
    </citation>
    <scope>NUCLEOTIDE SEQUENCE [LARGE SCALE GENOMIC DNA]</scope>
    <source>
        <strain evidence="2">BCC8398</strain>
    </source>
</reference>
<dbReference type="Proteomes" id="UP000092666">
    <property type="component" value="Unassembled WGS sequence"/>
</dbReference>
<dbReference type="AlphaFoldDB" id="A0A1B9GLY1"/>
<organism evidence="1 2">
    <name type="scientific">Kwoniella heveanensis BCC8398</name>
    <dbReference type="NCBI Taxonomy" id="1296120"/>
    <lineage>
        <taxon>Eukaryota</taxon>
        <taxon>Fungi</taxon>
        <taxon>Dikarya</taxon>
        <taxon>Basidiomycota</taxon>
        <taxon>Agaricomycotina</taxon>
        <taxon>Tremellomycetes</taxon>
        <taxon>Tremellales</taxon>
        <taxon>Cryptococcaceae</taxon>
        <taxon>Kwoniella</taxon>
    </lineage>
</organism>
<keyword evidence="2" id="KW-1185">Reference proteome</keyword>
<dbReference type="EMBL" id="KI669512">
    <property type="protein sequence ID" value="OCF31865.1"/>
    <property type="molecule type" value="Genomic_DNA"/>
</dbReference>
<protein>
    <recommendedName>
        <fullName evidence="3">Aminoglycoside phosphotransferase domain-containing protein</fullName>
    </recommendedName>
</protein>
<gene>
    <name evidence="1" type="ORF">I316_06463</name>
</gene>
<evidence type="ECO:0000313" key="1">
    <source>
        <dbReference type="EMBL" id="OCF31865.1"/>
    </source>
</evidence>
<name>A0A1B9GLY1_9TREE</name>
<proteinExistence type="predicted"/>